<dbReference type="RefSeq" id="WP_147405839.1">
    <property type="nucleotide sequence ID" value="NZ_RBII01000001.1"/>
</dbReference>
<proteinExistence type="predicted"/>
<dbReference type="Proteomes" id="UP000282211">
    <property type="component" value="Unassembled WGS sequence"/>
</dbReference>
<keyword evidence="3" id="KW-0472">Membrane</keyword>
<protein>
    <submittedName>
        <fullName evidence="4">Uncharacterized protein</fullName>
    </submittedName>
</protein>
<comment type="caution">
    <text evidence="4">The sequence shown here is derived from an EMBL/GenBank/DDBJ whole genome shotgun (WGS) entry which is preliminary data.</text>
</comment>
<feature type="coiled-coil region" evidence="1">
    <location>
        <begin position="369"/>
        <end position="421"/>
    </location>
</feature>
<evidence type="ECO:0000256" key="2">
    <source>
        <dbReference type="SAM" id="MobiDB-lite"/>
    </source>
</evidence>
<feature type="transmembrane region" description="Helical" evidence="3">
    <location>
        <begin position="101"/>
        <end position="123"/>
    </location>
</feature>
<dbReference type="PROSITE" id="PS01095">
    <property type="entry name" value="GH18_1"/>
    <property type="match status" value="1"/>
</dbReference>
<reference evidence="4 5" key="1">
    <citation type="submission" date="2018-10" db="EMBL/GenBank/DDBJ databases">
        <title>Genomic Encyclopedia of Type Strains, Phase IV (KMG-IV): sequencing the most valuable type-strain genomes for metagenomic binning, comparative biology and taxonomic classification.</title>
        <authorList>
            <person name="Goeker M."/>
        </authorList>
    </citation>
    <scope>NUCLEOTIDE SEQUENCE [LARGE SCALE GENOMIC DNA]</scope>
    <source>
        <strain evidence="4 5">DSM 22008</strain>
    </source>
</reference>
<sequence>MSDISKKILSIDPEQGEKSVRPTTSASHDVSQSPSDKSLNNHDVIPSFVTKPSRHTLTETSDPINKALLWTGLVLSVLWITACLCYLFLLKNIELAEIPPIQWGELSIMLFFPAALIYLFFLACHKLKQFSVKADKLSRTSLSLLQADENASMQTRNLAETIRHEISKLDKAMNQATSRLDTLRDTSKQHTDLIDEKTSALLSINESVKADMQEQKSILDDITQVTEARLTNLSSHLKTQQANFSEITTQSADKLVKVNTEMAGTLSQFEVFTQSVEARVIQATESLKSVEANAEKTLLALTEKSENLQSLVNMLTERNQSLETIMEGHFETLSELNYKNEKANALFAETLSKSLQASQSLKEDMLAHQEQVDAKKQALEAKHKSQETQLADSLSKARNSLAQIEAKLSQLEDGTRNIEGQKLAQAETHTLPFSTTRSLDVNPPSLAGGRVHLKPLDTELPSDNESYYGEMEGDISIPDSHEDLLDLATTTPDLVRPIDEPQSGFGKKKKKEKSAWRWRDLMGGFDGIDIDQETTDYNNIEITETNIEKLDHAPASELKPSFEKWLSDLGIDGQTIVTDGTVLDVSDAIASSPDTSQSLLEERLTGVVDHFRSISQDNPYFKTSAQNLCAEFEETLNPQIMNKQAIRARLGTPEGKIYLLARLVD</sequence>
<gene>
    <name evidence="4" type="ORF">DES40_0606</name>
</gene>
<dbReference type="InterPro" id="IPR001579">
    <property type="entry name" value="Glyco_hydro_18_chit_AS"/>
</dbReference>
<evidence type="ECO:0000256" key="1">
    <source>
        <dbReference type="SAM" id="Coils"/>
    </source>
</evidence>
<keyword evidence="3" id="KW-0812">Transmembrane</keyword>
<organism evidence="4 5">
    <name type="scientific">Litorimonas taeanensis</name>
    <dbReference type="NCBI Taxonomy" id="568099"/>
    <lineage>
        <taxon>Bacteria</taxon>
        <taxon>Pseudomonadati</taxon>
        <taxon>Pseudomonadota</taxon>
        <taxon>Alphaproteobacteria</taxon>
        <taxon>Maricaulales</taxon>
        <taxon>Robiginitomaculaceae</taxon>
    </lineage>
</organism>
<keyword evidence="1" id="KW-0175">Coiled coil</keyword>
<evidence type="ECO:0000256" key="3">
    <source>
        <dbReference type="SAM" id="Phobius"/>
    </source>
</evidence>
<feature type="region of interest" description="Disordered" evidence="2">
    <location>
        <begin position="1"/>
        <end position="43"/>
    </location>
</feature>
<accession>A0A420WJU0</accession>
<feature type="transmembrane region" description="Helical" evidence="3">
    <location>
        <begin position="67"/>
        <end position="89"/>
    </location>
</feature>
<keyword evidence="3" id="KW-1133">Transmembrane helix</keyword>
<feature type="compositionally biased region" description="Polar residues" evidence="2">
    <location>
        <begin position="21"/>
        <end position="38"/>
    </location>
</feature>
<dbReference type="AlphaFoldDB" id="A0A420WJU0"/>
<keyword evidence="5" id="KW-1185">Reference proteome</keyword>
<name>A0A420WJU0_9PROT</name>
<dbReference type="GO" id="GO:0005975">
    <property type="term" value="P:carbohydrate metabolic process"/>
    <property type="evidence" value="ECO:0007669"/>
    <property type="project" value="InterPro"/>
</dbReference>
<dbReference type="EMBL" id="RBII01000001">
    <property type="protein sequence ID" value="RKQ71293.1"/>
    <property type="molecule type" value="Genomic_DNA"/>
</dbReference>
<feature type="coiled-coil region" evidence="1">
    <location>
        <begin position="159"/>
        <end position="186"/>
    </location>
</feature>
<dbReference type="GO" id="GO:0004553">
    <property type="term" value="F:hydrolase activity, hydrolyzing O-glycosyl compounds"/>
    <property type="evidence" value="ECO:0007669"/>
    <property type="project" value="InterPro"/>
</dbReference>
<evidence type="ECO:0000313" key="4">
    <source>
        <dbReference type="EMBL" id="RKQ71293.1"/>
    </source>
</evidence>
<dbReference type="InParanoid" id="A0A420WJU0"/>
<evidence type="ECO:0000313" key="5">
    <source>
        <dbReference type="Proteomes" id="UP000282211"/>
    </source>
</evidence>